<reference evidence="1 2" key="1">
    <citation type="submission" date="2013-09" db="EMBL/GenBank/DDBJ databases">
        <title>Draft Genome Sequence of five Lactobacillus helveticus strains CIRM-BIA 101T, 103, 104, 951 and 953 isolated from milk product.</title>
        <authorList>
            <person name="Valence F."/>
            <person name="Chuat V."/>
            <person name="Ma L."/>
            <person name="Creno S."/>
            <person name="Falentin H."/>
            <person name="Lortal S."/>
            <person name="Bizet C."/>
            <person name="Clermont D."/>
            <person name="Loux V."/>
            <person name="Bouchier C."/>
            <person name="Cousin S."/>
        </authorList>
    </citation>
    <scope>NUCLEOTIDE SEQUENCE [LARGE SCALE GENOMIC DNA]</scope>
    <source>
        <strain evidence="1 2">CIRM-BIA 953</strain>
    </source>
</reference>
<name>U4QK14_LACHE</name>
<comment type="caution">
    <text evidence="1">The sequence shown here is derived from an EMBL/GenBank/DDBJ whole genome shotgun (WGS) entry which is preliminary data.</text>
</comment>
<protein>
    <submittedName>
        <fullName evidence="1">Uncharacterized protein</fullName>
    </submittedName>
</protein>
<dbReference type="EMBL" id="CBUH010000013">
    <property type="protein sequence ID" value="CDI41399.1"/>
    <property type="molecule type" value="Genomic_DNA"/>
</dbReference>
<accession>U4QK14</accession>
<proteinExistence type="predicted"/>
<dbReference type="Proteomes" id="UP000017243">
    <property type="component" value="Unassembled WGS sequence"/>
</dbReference>
<evidence type="ECO:0000313" key="1">
    <source>
        <dbReference type="EMBL" id="CDI41399.1"/>
    </source>
</evidence>
<organism evidence="1 2">
    <name type="scientific">Lactobacillus helveticus CIRM-BIA 953</name>
    <dbReference type="NCBI Taxonomy" id="1226335"/>
    <lineage>
        <taxon>Bacteria</taxon>
        <taxon>Bacillati</taxon>
        <taxon>Bacillota</taxon>
        <taxon>Bacilli</taxon>
        <taxon>Lactobacillales</taxon>
        <taxon>Lactobacillaceae</taxon>
        <taxon>Lactobacillus</taxon>
    </lineage>
</organism>
<sequence>MNKKILVGISMLF</sequence>
<gene>
    <name evidence="1" type="ORF">LHCIRMBIA953_01557</name>
</gene>
<evidence type="ECO:0000313" key="2">
    <source>
        <dbReference type="Proteomes" id="UP000017243"/>
    </source>
</evidence>